<feature type="domain" description="Neutral/alkaline non-lysosomal ceramidase N-terminal" evidence="6">
    <location>
        <begin position="111"/>
        <end position="629"/>
    </location>
</feature>
<keyword evidence="5" id="KW-0746">Sphingolipid metabolism</keyword>
<dbReference type="EC" id="3.5.1.23" evidence="5"/>
<dbReference type="Pfam" id="PF17048">
    <property type="entry name" value="Ceramidse_alk_C"/>
    <property type="match status" value="1"/>
</dbReference>
<reference evidence="8 9" key="1">
    <citation type="journal article" date="2020" name="ISME J.">
        <title>Uncovering the hidden diversity of litter-decomposition mechanisms in mushroom-forming fungi.</title>
        <authorList>
            <person name="Floudas D."/>
            <person name="Bentzer J."/>
            <person name="Ahren D."/>
            <person name="Johansson T."/>
            <person name="Persson P."/>
            <person name="Tunlid A."/>
        </authorList>
    </citation>
    <scope>NUCLEOTIDE SEQUENCE [LARGE SCALE GENOMIC DNA]</scope>
    <source>
        <strain evidence="8 9">CBS 406.79</strain>
    </source>
</reference>
<dbReference type="GO" id="GO:0042759">
    <property type="term" value="P:long-chain fatty acid biosynthetic process"/>
    <property type="evidence" value="ECO:0007669"/>
    <property type="project" value="TreeGrafter"/>
</dbReference>
<accession>A0A8H5HSC9</accession>
<evidence type="ECO:0000256" key="2">
    <source>
        <dbReference type="ARBA" id="ARBA00022801"/>
    </source>
</evidence>
<dbReference type="GO" id="GO:0046872">
    <property type="term" value="F:metal ion binding"/>
    <property type="evidence" value="ECO:0007669"/>
    <property type="project" value="UniProtKB-KW"/>
</dbReference>
<keyword evidence="2 5" id="KW-0378">Hydrolase</keyword>
<gene>
    <name evidence="8" type="ORF">D9757_004870</name>
</gene>
<dbReference type="AlphaFoldDB" id="A0A8H5HSC9"/>
<dbReference type="InterPro" id="IPR031329">
    <property type="entry name" value="NEUT/ALK_ceramidase_N"/>
</dbReference>
<dbReference type="InterPro" id="IPR038445">
    <property type="entry name" value="NCDase_C_sf"/>
</dbReference>
<comment type="cofactor">
    <cofactor evidence="4">
        <name>Zn(2+)</name>
        <dbReference type="ChEBI" id="CHEBI:29105"/>
    </cofactor>
    <text evidence="4">Binds 1 zinc ion per subunit.</text>
</comment>
<keyword evidence="5" id="KW-0443">Lipid metabolism</keyword>
<dbReference type="OrthoDB" id="191371at2759"/>
<keyword evidence="4" id="KW-0862">Zinc</keyword>
<dbReference type="GO" id="GO:0046512">
    <property type="term" value="P:sphingosine biosynthetic process"/>
    <property type="evidence" value="ECO:0007669"/>
    <property type="project" value="TreeGrafter"/>
</dbReference>
<name>A0A8H5HSC9_9AGAR</name>
<dbReference type="Pfam" id="PF04734">
    <property type="entry name" value="Ceramidase_alk"/>
    <property type="match status" value="1"/>
</dbReference>
<evidence type="ECO:0000256" key="4">
    <source>
        <dbReference type="PIRSR" id="PIRSR606823-2"/>
    </source>
</evidence>
<evidence type="ECO:0000313" key="9">
    <source>
        <dbReference type="Proteomes" id="UP000518752"/>
    </source>
</evidence>
<proteinExistence type="inferred from homology"/>
<dbReference type="Proteomes" id="UP000518752">
    <property type="component" value="Unassembled WGS sequence"/>
</dbReference>
<protein>
    <recommendedName>
        <fullName evidence="5">Neutral ceramidase</fullName>
        <ecNumber evidence="5">3.5.1.23</ecNumber>
    </recommendedName>
</protein>
<keyword evidence="9" id="KW-1185">Reference proteome</keyword>
<sequence>MYLFSYLWGQSWNFTSKFGTELRSGHGLRSNHAPDWNHHPRRTLPVKRPLRVISMMPPPPSLGLLPSDLLEFVRGTLDTMTGLVLYYLTALLASSAVVPSNVGMQAAAGQYLLGLGTGDITGPVVETNMMGYASLAQTDTGLHMRQRSRAFIIAEQATPSNRVVFINADIAMGDTGVRRSIVSNLTALFPGIYTNENIAFVGTHQHSGVGGYLENLLPQLTALGYVAATANAIVQGTVLAVQRAHNSLAPGNLSLGNTTVLNANINRSPSAYLANPAEERARYEFDQDKTLTLLRFDDNTGNARGFLSFFAVHGTSLYENNTLISGDNKGMAAYMYEAMVEPNAMPGNATFVAGFTQSNVGDTSPNTLGAFCESPGQPFDGMACDFDHSTCGGTVQDCHGRGPGFRTSDFASNEIIAQLQMEGAQTVMESTNRSAISGAVRSVHIYLDMANHTFELPNGTSVQTCPAAMGFAFAGGTTDGPGAFDFIQGDNSSQSQNPFWEIVKNFVTPPPSAAQVACQDPKPILLNTGFATQPYNWSPSTVDIQMLRVGQLVMLIMPGELTTMSGRRIREAVRAKLISSGVLDNDAYVVIAGPANTYAHYVATLEEYGVQRYEGASTIFGQYTLDAYIDKYTSLVPFIANTVSGTPASDAAPAEQTSSAISLQLPVVFDAAPFGSHFGAVQTDVSSSPYHAGQTVFATFVGANPRNNLRLESTFLSIDRLVSGQWQTFKSDSHPSTTYSWVQTSTILGNSQVNITWTIESGTPSGTYRIRYFGDSKPLIGSISSFTGQSSSFTLS</sequence>
<dbReference type="GO" id="GO:0016020">
    <property type="term" value="C:membrane"/>
    <property type="evidence" value="ECO:0007669"/>
    <property type="project" value="GOC"/>
</dbReference>
<comment type="similarity">
    <text evidence="1 5">Belongs to the neutral ceramidase family.</text>
</comment>
<dbReference type="InterPro" id="IPR031331">
    <property type="entry name" value="NEUT/ALK_ceramidase_C"/>
</dbReference>
<dbReference type="EMBL" id="JAACJN010000028">
    <property type="protein sequence ID" value="KAF5388633.1"/>
    <property type="molecule type" value="Genomic_DNA"/>
</dbReference>
<dbReference type="GO" id="GO:0017040">
    <property type="term" value="F:N-acylsphingosine amidohydrolase activity"/>
    <property type="evidence" value="ECO:0007669"/>
    <property type="project" value="UniProtKB-UniRule"/>
</dbReference>
<evidence type="ECO:0000313" key="8">
    <source>
        <dbReference type="EMBL" id="KAF5388633.1"/>
    </source>
</evidence>
<organism evidence="8 9">
    <name type="scientific">Collybiopsis confluens</name>
    <dbReference type="NCBI Taxonomy" id="2823264"/>
    <lineage>
        <taxon>Eukaryota</taxon>
        <taxon>Fungi</taxon>
        <taxon>Dikarya</taxon>
        <taxon>Basidiomycota</taxon>
        <taxon>Agaricomycotina</taxon>
        <taxon>Agaricomycetes</taxon>
        <taxon>Agaricomycetidae</taxon>
        <taxon>Agaricales</taxon>
        <taxon>Marasmiineae</taxon>
        <taxon>Omphalotaceae</taxon>
        <taxon>Collybiopsis</taxon>
    </lineage>
</organism>
<comment type="caution">
    <text evidence="8">The sequence shown here is derived from an EMBL/GenBank/DDBJ whole genome shotgun (WGS) entry which is preliminary data.</text>
</comment>
<dbReference type="PANTHER" id="PTHR12670">
    <property type="entry name" value="CERAMIDASE"/>
    <property type="match status" value="1"/>
</dbReference>
<dbReference type="GO" id="GO:0046514">
    <property type="term" value="P:ceramide catabolic process"/>
    <property type="evidence" value="ECO:0007669"/>
    <property type="project" value="InterPro"/>
</dbReference>
<dbReference type="GO" id="GO:0005576">
    <property type="term" value="C:extracellular region"/>
    <property type="evidence" value="ECO:0007669"/>
    <property type="project" value="TreeGrafter"/>
</dbReference>
<evidence type="ECO:0000256" key="1">
    <source>
        <dbReference type="ARBA" id="ARBA00009835"/>
    </source>
</evidence>
<evidence type="ECO:0000259" key="6">
    <source>
        <dbReference type="Pfam" id="PF04734"/>
    </source>
</evidence>
<evidence type="ECO:0000256" key="5">
    <source>
        <dbReference type="RuleBase" id="RU366019"/>
    </source>
</evidence>
<keyword evidence="4" id="KW-0479">Metal-binding</keyword>
<feature type="binding site" evidence="4">
    <location>
        <position position="204"/>
    </location>
    <ligand>
        <name>Zn(2+)</name>
        <dbReference type="ChEBI" id="CHEBI:29105"/>
    </ligand>
</feature>
<comment type="catalytic activity">
    <reaction evidence="5">
        <text>an N-acylsphing-4-enine + H2O = sphing-4-enine + a fatty acid</text>
        <dbReference type="Rhea" id="RHEA:20856"/>
        <dbReference type="ChEBI" id="CHEBI:15377"/>
        <dbReference type="ChEBI" id="CHEBI:28868"/>
        <dbReference type="ChEBI" id="CHEBI:52639"/>
        <dbReference type="ChEBI" id="CHEBI:57756"/>
        <dbReference type="EC" id="3.5.1.23"/>
    </reaction>
</comment>
<feature type="binding site" evidence="4">
    <location>
        <position position="601"/>
    </location>
    <ligand>
        <name>Zn(2+)</name>
        <dbReference type="ChEBI" id="CHEBI:29105"/>
    </ligand>
</feature>
<dbReference type="Gene3D" id="2.60.40.2300">
    <property type="entry name" value="Neutral/alkaline non-lysosomal ceramidase, C-terminal domain"/>
    <property type="match status" value="1"/>
</dbReference>
<feature type="binding site" evidence="4">
    <location>
        <position position="313"/>
    </location>
    <ligand>
        <name>Zn(2+)</name>
        <dbReference type="ChEBI" id="CHEBI:29105"/>
    </ligand>
</feature>
<feature type="active site" description="Nucleophile" evidence="3">
    <location>
        <position position="364"/>
    </location>
</feature>
<dbReference type="InterPro" id="IPR006823">
    <property type="entry name" value="Ceramidase_alk"/>
</dbReference>
<feature type="binding site" evidence="4">
    <location>
        <position position="560"/>
    </location>
    <ligand>
        <name>Zn(2+)</name>
        <dbReference type="ChEBI" id="CHEBI:29105"/>
    </ligand>
</feature>
<evidence type="ECO:0000259" key="7">
    <source>
        <dbReference type="Pfam" id="PF17048"/>
    </source>
</evidence>
<dbReference type="PANTHER" id="PTHR12670:SF1">
    <property type="entry name" value="NEUTRAL CERAMIDASE"/>
    <property type="match status" value="1"/>
</dbReference>
<evidence type="ECO:0000256" key="3">
    <source>
        <dbReference type="PIRSR" id="PIRSR606823-1"/>
    </source>
</evidence>
<feature type="domain" description="Neutral/alkaline non-lysosomal ceramidase C-terminal" evidence="7">
    <location>
        <begin position="633"/>
        <end position="795"/>
    </location>
</feature>